<dbReference type="PANTHER" id="PTHR39339:SF1">
    <property type="entry name" value="CHAD DOMAIN-CONTAINING PROTEIN"/>
    <property type="match status" value="1"/>
</dbReference>
<keyword evidence="3" id="KW-1185">Reference proteome</keyword>
<dbReference type="RefSeq" id="WP_255332367.1">
    <property type="nucleotide sequence ID" value="NZ_VOTZ01000009.1"/>
</dbReference>
<dbReference type="Pfam" id="PF05235">
    <property type="entry name" value="CHAD"/>
    <property type="match status" value="1"/>
</dbReference>
<dbReference type="InterPro" id="IPR029052">
    <property type="entry name" value="Metallo-depent_PP-like"/>
</dbReference>
<evidence type="ECO:0000259" key="1">
    <source>
        <dbReference type="PROSITE" id="PS51708"/>
    </source>
</evidence>
<dbReference type="EMBL" id="VOTZ01000009">
    <property type="protein sequence ID" value="MCQ1538422.1"/>
    <property type="molecule type" value="Genomic_DNA"/>
</dbReference>
<dbReference type="InterPro" id="IPR038186">
    <property type="entry name" value="CHAD_dom_sf"/>
</dbReference>
<dbReference type="SUPFAM" id="SSF56300">
    <property type="entry name" value="Metallo-dependent phosphatases"/>
    <property type="match status" value="1"/>
</dbReference>
<dbReference type="AlphaFoldDB" id="A0ABD4THJ2"/>
<dbReference type="Gene3D" id="3.60.21.10">
    <property type="match status" value="1"/>
</dbReference>
<dbReference type="Gene3D" id="1.40.20.10">
    <property type="entry name" value="CHAD domain"/>
    <property type="match status" value="2"/>
</dbReference>
<evidence type="ECO:0000313" key="3">
    <source>
        <dbReference type="Proteomes" id="UP001524383"/>
    </source>
</evidence>
<feature type="domain" description="CHAD" evidence="1">
    <location>
        <begin position="5"/>
        <end position="373"/>
    </location>
</feature>
<evidence type="ECO:0000313" key="2">
    <source>
        <dbReference type="EMBL" id="MCQ1538422.1"/>
    </source>
</evidence>
<dbReference type="SMART" id="SM00880">
    <property type="entry name" value="CHAD"/>
    <property type="match status" value="1"/>
</dbReference>
<organism evidence="2 3">
    <name type="scientific">Methanocalculus taiwanensis</name>
    <dbReference type="NCBI Taxonomy" id="106207"/>
    <lineage>
        <taxon>Archaea</taxon>
        <taxon>Methanobacteriati</taxon>
        <taxon>Methanobacteriota</taxon>
        <taxon>Stenosarchaea group</taxon>
        <taxon>Methanomicrobia</taxon>
        <taxon>Methanomicrobiales</taxon>
        <taxon>Methanocalculaceae</taxon>
        <taxon>Methanocalculus</taxon>
    </lineage>
</organism>
<name>A0ABD4THJ2_9EURY</name>
<comment type="caution">
    <text evidence="2">The sequence shown here is derived from an EMBL/GenBank/DDBJ whole genome shotgun (WGS) entry which is preliminary data.</text>
</comment>
<sequence>MGGKKEKIDGGFSLFGAQTLRRLTEDLEAEADGVRESDDIEYIHRMRVASRRVRAALPLFAPCLPESAYKKARKGVRSITRSLGAARDLDVQIEFLQSFLHSLPDEHPPVWYAGFLPPAEDTTVLVTADAPPVGVLSLPPSPGIRMRMRELLWKIRVYITGGVALPAPCEETAFQPLIRPGIECLLLRWTERRASLHPEVVSSVDAFESSGVADVLLEWCRDQIVSAHLHETDIHSRFTYEAAYHAISTRLEELISFERYVPDPTRIAEHHEMRIAAKRLRYTMEIFSDLYPDALKKPIQVVKKLQDLLGDMHDCDVWLDVLPHFMEEEESRVRSFFGHNGFMRFIRPGLLHLADDRRCRRNELYELFSLHWKAMVEDDLIEDIRQKIVEPFLLENPGLHGTFEGRNIRIALIGDIHSNLPALQAVIADAEQRGATHILHLGDLIGFGPHPEETLQLIGEKKINGIAGNIDIDTLSLRKNDCRKKAVSDDVKMQALCWTRKQLSKDSRSYLRSLPREIRTRIGDMTLLLTHGSPESTTGRIGPHTPDMELLAYANTTGVDLIVSAHTHVPFTRTVSECHFINTGSVGRPADGDPRACYCLLEANPLSICHIRIPYDIESVTGAIQKAGLPAIFCTMLRHGIPIGEAGMIGRGGEAPKEIGGISAECSVDKMQMGFEPQ</sequence>
<proteinExistence type="predicted"/>
<accession>A0ABD4THJ2</accession>
<dbReference type="PROSITE" id="PS51708">
    <property type="entry name" value="CHAD"/>
    <property type="match status" value="1"/>
</dbReference>
<dbReference type="InterPro" id="IPR007899">
    <property type="entry name" value="CHAD_dom"/>
</dbReference>
<reference evidence="2 3" key="1">
    <citation type="submission" date="2019-08" db="EMBL/GenBank/DDBJ databases">
        <authorList>
            <person name="Chen S.-C."/>
            <person name="Lai M.-C."/>
            <person name="You Y.-T."/>
        </authorList>
    </citation>
    <scope>NUCLEOTIDE SEQUENCE [LARGE SCALE GENOMIC DNA]</scope>
    <source>
        <strain evidence="2 3">P2F9704a</strain>
    </source>
</reference>
<dbReference type="Proteomes" id="UP001524383">
    <property type="component" value="Unassembled WGS sequence"/>
</dbReference>
<protein>
    <submittedName>
        <fullName evidence="2">CHAD domain-containing protein</fullName>
    </submittedName>
</protein>
<gene>
    <name evidence="2" type="ORF">FTO68_05405</name>
</gene>
<dbReference type="InterPro" id="IPR024654">
    <property type="entry name" value="Calcineurin-like_PHP_lpxH"/>
</dbReference>
<dbReference type="PANTHER" id="PTHR39339">
    <property type="entry name" value="SLR1444 PROTEIN"/>
    <property type="match status" value="1"/>
</dbReference>
<dbReference type="Pfam" id="PF12850">
    <property type="entry name" value="Metallophos_2"/>
    <property type="match status" value="1"/>
</dbReference>